<dbReference type="CDD" id="cd03255">
    <property type="entry name" value="ABC_MJ0796_LolCDE_FtsE"/>
    <property type="match status" value="1"/>
</dbReference>
<accession>A0A839IM32</accession>
<feature type="domain" description="ABC transporter" evidence="4">
    <location>
        <begin position="12"/>
        <end position="236"/>
    </location>
</feature>
<dbReference type="InterPro" id="IPR027417">
    <property type="entry name" value="P-loop_NTPase"/>
</dbReference>
<protein>
    <submittedName>
        <fullName evidence="5">ABC transporter ATP-binding protein</fullName>
    </submittedName>
</protein>
<keyword evidence="3 5" id="KW-0067">ATP-binding</keyword>
<evidence type="ECO:0000256" key="3">
    <source>
        <dbReference type="ARBA" id="ARBA00022840"/>
    </source>
</evidence>
<evidence type="ECO:0000313" key="5">
    <source>
        <dbReference type="EMBL" id="MBB1485951.1"/>
    </source>
</evidence>
<dbReference type="Proteomes" id="UP000565262">
    <property type="component" value="Unassembled WGS sequence"/>
</dbReference>
<evidence type="ECO:0000256" key="1">
    <source>
        <dbReference type="ARBA" id="ARBA00022448"/>
    </source>
</evidence>
<keyword evidence="6" id="KW-1185">Reference proteome</keyword>
<dbReference type="InterPro" id="IPR003439">
    <property type="entry name" value="ABC_transporter-like_ATP-bd"/>
</dbReference>
<comment type="caution">
    <text evidence="5">The sequence shown here is derived from an EMBL/GenBank/DDBJ whole genome shotgun (WGS) entry which is preliminary data.</text>
</comment>
<evidence type="ECO:0000259" key="4">
    <source>
        <dbReference type="PROSITE" id="PS50893"/>
    </source>
</evidence>
<gene>
    <name evidence="5" type="ORF">H4O21_04895</name>
</gene>
<keyword evidence="2" id="KW-0547">Nucleotide-binding</keyword>
<dbReference type="GO" id="GO:0005524">
    <property type="term" value="F:ATP binding"/>
    <property type="evidence" value="ECO:0007669"/>
    <property type="project" value="UniProtKB-KW"/>
</dbReference>
<reference evidence="5 6" key="1">
    <citation type="submission" date="2020-08" db="EMBL/GenBank/DDBJ databases">
        <title>Oceanospirillum sp. nov. isolated from marine sediment.</title>
        <authorList>
            <person name="Ji X."/>
        </authorList>
    </citation>
    <scope>NUCLEOTIDE SEQUENCE [LARGE SCALE GENOMIC DNA]</scope>
    <source>
        <strain evidence="5 6">D5</strain>
    </source>
</reference>
<dbReference type="SMART" id="SM00382">
    <property type="entry name" value="AAA"/>
    <property type="match status" value="1"/>
</dbReference>
<organism evidence="5 6">
    <name type="scientific">Oceanospirillum sediminis</name>
    <dbReference type="NCBI Taxonomy" id="2760088"/>
    <lineage>
        <taxon>Bacteria</taxon>
        <taxon>Pseudomonadati</taxon>
        <taxon>Pseudomonadota</taxon>
        <taxon>Gammaproteobacteria</taxon>
        <taxon>Oceanospirillales</taxon>
        <taxon>Oceanospirillaceae</taxon>
        <taxon>Oceanospirillum</taxon>
    </lineage>
</organism>
<dbReference type="InterPro" id="IPR015854">
    <property type="entry name" value="ABC_transpr_LolD-like"/>
</dbReference>
<dbReference type="InterPro" id="IPR017911">
    <property type="entry name" value="MacB-like_ATP-bd"/>
</dbReference>
<proteinExistence type="predicted"/>
<dbReference type="PANTHER" id="PTHR24220">
    <property type="entry name" value="IMPORT ATP-BINDING PROTEIN"/>
    <property type="match status" value="1"/>
</dbReference>
<dbReference type="EMBL" id="JACJFM010000004">
    <property type="protein sequence ID" value="MBB1485951.1"/>
    <property type="molecule type" value="Genomic_DNA"/>
</dbReference>
<sequence length="238" mass="26483">MPGQKNEIAYVMDLNQIHYHWPGQQQPILSIDSLQVQAGESVFIYGPSGCGKSTLLSLMAGVLVPDQGSIHVAGFELSSASAARRDRFRADHIGFVFQQFNLLPYLSVIDNVTLACRFSKRRQQRLKDKSVTPEQEARRLLARLEIPEALWNAGVNHLSIGQQQRVAVARAMIGSPPVIIADEPTSALDRHHRDQFLTLLTAEACDSGTSLIFVSHDEDLVRHFSRTLFLPEVNQALC</sequence>
<dbReference type="GO" id="GO:0022857">
    <property type="term" value="F:transmembrane transporter activity"/>
    <property type="evidence" value="ECO:0007669"/>
    <property type="project" value="TreeGrafter"/>
</dbReference>
<dbReference type="AlphaFoldDB" id="A0A839IM32"/>
<evidence type="ECO:0000256" key="2">
    <source>
        <dbReference type="ARBA" id="ARBA00022741"/>
    </source>
</evidence>
<keyword evidence="1" id="KW-0813">Transport</keyword>
<dbReference type="PROSITE" id="PS50893">
    <property type="entry name" value="ABC_TRANSPORTER_2"/>
    <property type="match status" value="1"/>
</dbReference>
<dbReference type="PANTHER" id="PTHR24220:SF611">
    <property type="entry name" value="ATP-BINDING COMPONENT OF ABC TRANSPORTER-RELATED"/>
    <property type="match status" value="1"/>
</dbReference>
<dbReference type="GO" id="GO:0016887">
    <property type="term" value="F:ATP hydrolysis activity"/>
    <property type="evidence" value="ECO:0007669"/>
    <property type="project" value="InterPro"/>
</dbReference>
<dbReference type="SUPFAM" id="SSF52540">
    <property type="entry name" value="P-loop containing nucleoside triphosphate hydrolases"/>
    <property type="match status" value="1"/>
</dbReference>
<dbReference type="Pfam" id="PF00005">
    <property type="entry name" value="ABC_tran"/>
    <property type="match status" value="1"/>
</dbReference>
<dbReference type="Gene3D" id="3.40.50.300">
    <property type="entry name" value="P-loop containing nucleotide triphosphate hydrolases"/>
    <property type="match status" value="1"/>
</dbReference>
<name>A0A839IM32_9GAMM</name>
<evidence type="ECO:0000313" key="6">
    <source>
        <dbReference type="Proteomes" id="UP000565262"/>
    </source>
</evidence>
<dbReference type="GO" id="GO:0005886">
    <property type="term" value="C:plasma membrane"/>
    <property type="evidence" value="ECO:0007669"/>
    <property type="project" value="TreeGrafter"/>
</dbReference>
<dbReference type="InterPro" id="IPR003593">
    <property type="entry name" value="AAA+_ATPase"/>
</dbReference>